<dbReference type="InterPro" id="IPR013912">
    <property type="entry name" value="Adenylate_cyclase-assoc_CAP_C"/>
</dbReference>
<dbReference type="GO" id="GO:0030670">
    <property type="term" value="C:phagocytic vesicle membrane"/>
    <property type="evidence" value="ECO:0007669"/>
    <property type="project" value="EnsemblProtists"/>
</dbReference>
<dbReference type="Gene3D" id="1.25.40.330">
    <property type="entry name" value="Adenylate cyclase-associated CAP, N-terminal domain"/>
    <property type="match status" value="1"/>
</dbReference>
<dbReference type="GO" id="GO:0033298">
    <property type="term" value="P:contractile vacuole organization"/>
    <property type="evidence" value="ECO:0007669"/>
    <property type="project" value="EnsemblProtists"/>
</dbReference>
<dbReference type="Pfam" id="PF21938">
    <property type="entry name" value="CAP_N"/>
    <property type="match status" value="1"/>
</dbReference>
<dbReference type="SUPFAM" id="SSF69340">
    <property type="entry name" value="C-terminal domain of adenylylcyclase associated protein"/>
    <property type="match status" value="1"/>
</dbReference>
<feature type="domain" description="C-CAP/cofactor C-like" evidence="4">
    <location>
        <begin position="302"/>
        <end position="439"/>
    </location>
</feature>
<comment type="similarity">
    <text evidence="1 2">Belongs to the CAP family.</text>
</comment>
<proteinExistence type="inferred from homology"/>
<dbReference type="GO" id="GO:0008179">
    <property type="term" value="F:adenylate cyclase binding"/>
    <property type="evidence" value="ECO:0007669"/>
    <property type="project" value="TreeGrafter"/>
</dbReference>
<dbReference type="OrthoDB" id="1601at2759"/>
<dbReference type="GO" id="GO:0001891">
    <property type="term" value="C:phagocytic cup"/>
    <property type="evidence" value="ECO:0007669"/>
    <property type="project" value="EnsemblProtists"/>
</dbReference>
<dbReference type="EMBL" id="KB206332">
    <property type="protein sequence ID" value="ELP92749.1"/>
    <property type="molecule type" value="Genomic_DNA"/>
</dbReference>
<dbReference type="GO" id="GO:0007015">
    <property type="term" value="P:actin filament organization"/>
    <property type="evidence" value="ECO:0007669"/>
    <property type="project" value="TreeGrafter"/>
</dbReference>
<dbReference type="GO" id="GO:0005774">
    <property type="term" value="C:vacuolar membrane"/>
    <property type="evidence" value="ECO:0007669"/>
    <property type="project" value="EnsemblProtists"/>
</dbReference>
<organism evidence="5 6">
    <name type="scientific">Entamoeba invadens IP1</name>
    <dbReference type="NCBI Taxonomy" id="370355"/>
    <lineage>
        <taxon>Eukaryota</taxon>
        <taxon>Amoebozoa</taxon>
        <taxon>Evosea</taxon>
        <taxon>Archamoebae</taxon>
        <taxon>Mastigamoebida</taxon>
        <taxon>Entamoebidae</taxon>
        <taxon>Entamoeba</taxon>
    </lineage>
</organism>
<dbReference type="FunFam" id="1.25.40.330:FF:000001">
    <property type="entry name" value="Adenylyl cyclase-associated protein"/>
    <property type="match status" value="1"/>
</dbReference>
<evidence type="ECO:0000256" key="2">
    <source>
        <dbReference type="RuleBase" id="RU000647"/>
    </source>
</evidence>
<evidence type="ECO:0000256" key="3">
    <source>
        <dbReference type="SAM" id="MobiDB-lite"/>
    </source>
</evidence>
<dbReference type="Proteomes" id="UP000014680">
    <property type="component" value="Unassembled WGS sequence"/>
</dbReference>
<dbReference type="GO" id="GO:0098609">
    <property type="term" value="P:cell-cell adhesion"/>
    <property type="evidence" value="ECO:0007669"/>
    <property type="project" value="EnsemblProtists"/>
</dbReference>
<dbReference type="SUPFAM" id="SSF101278">
    <property type="entry name" value="N-terminal domain of adenylylcyclase associated protein, CAP"/>
    <property type="match status" value="1"/>
</dbReference>
<dbReference type="Pfam" id="PF08603">
    <property type="entry name" value="CAP_C"/>
    <property type="match status" value="1"/>
</dbReference>
<keyword evidence="6" id="KW-1185">Reference proteome</keyword>
<dbReference type="PROSITE" id="PS01088">
    <property type="entry name" value="CAP_1"/>
    <property type="match status" value="1"/>
</dbReference>
<dbReference type="SMART" id="SM00673">
    <property type="entry name" value="CARP"/>
    <property type="match status" value="2"/>
</dbReference>
<dbReference type="GO" id="GO:0003779">
    <property type="term" value="F:actin binding"/>
    <property type="evidence" value="ECO:0007669"/>
    <property type="project" value="InterPro"/>
</dbReference>
<dbReference type="InterPro" id="IPR001837">
    <property type="entry name" value="Adenylate_cyclase-assoc_CAP"/>
</dbReference>
<feature type="compositionally biased region" description="Low complexity" evidence="3">
    <location>
        <begin position="223"/>
        <end position="233"/>
    </location>
</feature>
<feature type="region of interest" description="Disordered" evidence="3">
    <location>
        <begin position="221"/>
        <end position="242"/>
    </location>
</feature>
<accession>A0A0A1UFL7</accession>
<dbReference type="InterPro" id="IPR013992">
    <property type="entry name" value="Adenylate_cyclase-assoc_CAP_N"/>
</dbReference>
<dbReference type="GO" id="GO:0010468">
    <property type="term" value="P:regulation of gene expression"/>
    <property type="evidence" value="ECO:0007669"/>
    <property type="project" value="EnsemblProtists"/>
</dbReference>
<dbReference type="Pfam" id="PF01213">
    <property type="entry name" value="CAP_N-CM"/>
    <property type="match status" value="1"/>
</dbReference>
<dbReference type="PANTHER" id="PTHR10652:SF0">
    <property type="entry name" value="ADENYLYL CYCLASE-ASSOCIATED PROTEIN"/>
    <property type="match status" value="1"/>
</dbReference>
<dbReference type="VEuPathDB" id="AmoebaDB:EIN_371610"/>
<dbReference type="GO" id="GO:0005938">
    <property type="term" value="C:cell cortex"/>
    <property type="evidence" value="ECO:0007669"/>
    <property type="project" value="EnsemblProtists"/>
</dbReference>
<dbReference type="PROSITE" id="PS51329">
    <property type="entry name" value="C_CAP_COFACTOR_C"/>
    <property type="match status" value="1"/>
</dbReference>
<name>A0A0A1UFL7_ENTIV</name>
<evidence type="ECO:0000313" key="5">
    <source>
        <dbReference type="EMBL" id="ELP92749.1"/>
    </source>
</evidence>
<dbReference type="InterPro" id="IPR016098">
    <property type="entry name" value="CAP/MinC_C"/>
</dbReference>
<feature type="compositionally biased region" description="Basic and acidic residues" evidence="3">
    <location>
        <begin position="264"/>
        <end position="282"/>
    </location>
</feature>
<protein>
    <recommendedName>
        <fullName evidence="2">Adenylyl cyclase-associated protein</fullName>
    </recommendedName>
</protein>
<dbReference type="RefSeq" id="XP_004259520.1">
    <property type="nucleotide sequence ID" value="XM_004259472.1"/>
</dbReference>
<evidence type="ECO:0000313" key="6">
    <source>
        <dbReference type="Proteomes" id="UP000014680"/>
    </source>
</evidence>
<dbReference type="GO" id="GO:0006907">
    <property type="term" value="P:pinocytosis"/>
    <property type="evidence" value="ECO:0007669"/>
    <property type="project" value="EnsemblProtists"/>
</dbReference>
<feature type="region of interest" description="Disordered" evidence="3">
    <location>
        <begin position="259"/>
        <end position="306"/>
    </location>
</feature>
<evidence type="ECO:0000256" key="1">
    <source>
        <dbReference type="ARBA" id="ARBA00007659"/>
    </source>
</evidence>
<dbReference type="InterPro" id="IPR036222">
    <property type="entry name" value="CAP_N_sf"/>
</dbReference>
<reference evidence="5 6" key="1">
    <citation type="submission" date="2012-10" db="EMBL/GenBank/DDBJ databases">
        <authorList>
            <person name="Zafar N."/>
            <person name="Inman J."/>
            <person name="Hall N."/>
            <person name="Lorenzi H."/>
            <person name="Caler E."/>
        </authorList>
    </citation>
    <scope>NUCLEOTIDE SEQUENCE [LARGE SCALE GENOMIC DNA]</scope>
    <source>
        <strain evidence="5 6">IP1</strain>
    </source>
</reference>
<dbReference type="KEGG" id="eiv:EIN_371610"/>
<dbReference type="AlphaFoldDB" id="A0A0A1UFL7"/>
<dbReference type="InterPro" id="IPR018106">
    <property type="entry name" value="CAP_CS_N"/>
</dbReference>
<evidence type="ECO:0000259" key="4">
    <source>
        <dbReference type="PROSITE" id="PS51329"/>
    </source>
</evidence>
<dbReference type="GO" id="GO:0044354">
    <property type="term" value="C:macropinosome"/>
    <property type="evidence" value="ECO:0007669"/>
    <property type="project" value="EnsemblProtists"/>
</dbReference>
<sequence>MSSEAELKALLAQVMSRLETVTARLEKIEGTQGTANAAPSAGACEGECKAQTAFIELRDLYLTPLVEKSNAFDPILGQALADYIAIVNAVGDFVGMAAKSKKPTQEGLQKLIQPIGDKMSAIGSYKDKQFKSPFINNFSAIAEASQAFAWICVDKTPAPFVNDAIPSVEFYTNKILVATKGKEQDKFDWAINFVKFLKEMVVYIKQYHTTGLTWNPNGAEASAPTAAPVQKAPAPKKEAPKANPAGLFADLNKGTGISGGLKHVTNDMKTKNMKPEDKKPVEPKAAPKTAKPAAAKQAVQKPPKMEKVGNKWDISYQNGNNAMEIEGDFKDSIYIFKCENSTIRVKGKINCISIDNCKKVNLICDTVVSYIELVNCTSIDMRITDLTPTINIDKSQSVVVHLSDKCLDGKSTVNTSKCDAISIAIPNPEDKTDEVEYPVPEQMFTTVEHNKLYPQIYFHDKSSYYFPK</sequence>
<dbReference type="GO" id="GO:0019933">
    <property type="term" value="P:cAMP-mediated signaling"/>
    <property type="evidence" value="ECO:0007669"/>
    <property type="project" value="TreeGrafter"/>
</dbReference>
<dbReference type="GO" id="GO:0007163">
    <property type="term" value="P:establishment or maintenance of cell polarity"/>
    <property type="evidence" value="ECO:0007669"/>
    <property type="project" value="EnsemblProtists"/>
</dbReference>
<dbReference type="InterPro" id="IPR053950">
    <property type="entry name" value="CAP_N"/>
</dbReference>
<dbReference type="PANTHER" id="PTHR10652">
    <property type="entry name" value="ADENYLYL CYCLASE-ASSOCIATED PROTEIN"/>
    <property type="match status" value="1"/>
</dbReference>
<gene>
    <name evidence="5" type="ORF">EIN_371610</name>
</gene>
<feature type="compositionally biased region" description="Low complexity" evidence="3">
    <location>
        <begin position="283"/>
        <end position="302"/>
    </location>
</feature>
<dbReference type="GO" id="GO:0000281">
    <property type="term" value="P:mitotic cytokinesis"/>
    <property type="evidence" value="ECO:0007669"/>
    <property type="project" value="EnsemblProtists"/>
</dbReference>
<dbReference type="GO" id="GO:0006970">
    <property type="term" value="P:response to osmotic stress"/>
    <property type="evidence" value="ECO:0007669"/>
    <property type="project" value="EnsemblProtists"/>
</dbReference>
<dbReference type="InterPro" id="IPR017901">
    <property type="entry name" value="C-CAP_CF_C-like"/>
</dbReference>
<dbReference type="InterPro" id="IPR036223">
    <property type="entry name" value="CAP_C_sf"/>
</dbReference>
<dbReference type="GO" id="GO:0031143">
    <property type="term" value="C:pseudopodium"/>
    <property type="evidence" value="ECO:0007669"/>
    <property type="project" value="EnsemblProtists"/>
</dbReference>
<dbReference type="OMA" id="KSQQTHK"/>
<dbReference type="GeneID" id="14891758"/>
<dbReference type="Gene3D" id="2.160.20.70">
    <property type="match status" value="1"/>
</dbReference>
<dbReference type="InterPro" id="IPR006599">
    <property type="entry name" value="CARP_motif"/>
</dbReference>